<evidence type="ECO:0000256" key="2">
    <source>
        <dbReference type="ARBA" id="ARBA00022630"/>
    </source>
</evidence>
<evidence type="ECO:0000313" key="8">
    <source>
        <dbReference type="EMBL" id="GGB03105.1"/>
    </source>
</evidence>
<evidence type="ECO:0000256" key="4">
    <source>
        <dbReference type="ARBA" id="ARBA00023002"/>
    </source>
</evidence>
<evidence type="ECO:0000259" key="5">
    <source>
        <dbReference type="Pfam" id="PF00732"/>
    </source>
</evidence>
<sequence length="527" mass="57461">MISDPITQGLASAWQHLDGALQQDAQHLECDVLIVGSGAGGGMCAQVLAEAGLAVILVEQGPLKSSQDFKLQERYAYPDLYQESAARKTKDKAIRIFQGRCVGGSTTVNWTTSLRTPEPTLQHWQQHWGLSPLSGAALAPYFAKAEQMLNIQPWLNHNPNNALLAKGCEKLNWSYQSIPRNVKQCWDLGYCGMGCPTNAKQSMLVTAIPAALNAGARILSRFSVERLLIKQQQLQGASLQALDAKLRPSGITVTVRARQVVLAAGAIGSPAVLLRSKVPDPYQLVGKRTFLHPSVMSGALFTQTVNSHQGAPQSVYSDHFVWQDGAEGECGYKMEVPPVHPILLATTLSGFGHFHQQLMARYPHLQVTIALLRDGFHPDSPGGTVQLREDGSPVLDYPLHEFMWRGARRALLSMAELQFAAGARRVFPLHEQARLYRSWSEAKQAIASLPMQALATRLASAHVMGGCAMGGDERSSLVDHQGQYRWLSGLTVIDGSVFPTSLGANPQLTIYALALRNAELLVKRLRG</sequence>
<dbReference type="Pfam" id="PF05199">
    <property type="entry name" value="GMC_oxred_C"/>
    <property type="match status" value="1"/>
</dbReference>
<dbReference type="Pfam" id="PF00890">
    <property type="entry name" value="FAD_binding_2"/>
    <property type="match status" value="1"/>
</dbReference>
<feature type="domain" description="Glucose-methanol-choline oxidoreductase N-terminal" evidence="5">
    <location>
        <begin position="79"/>
        <end position="293"/>
    </location>
</feature>
<evidence type="ECO:0000313" key="9">
    <source>
        <dbReference type="Proteomes" id="UP000651977"/>
    </source>
</evidence>
<dbReference type="SUPFAM" id="SSF51905">
    <property type="entry name" value="FAD/NAD(P)-binding domain"/>
    <property type="match status" value="1"/>
</dbReference>
<dbReference type="InterPro" id="IPR000172">
    <property type="entry name" value="GMC_OxRdtase_N"/>
</dbReference>
<accession>A0ABQ1HZX6</accession>
<evidence type="ECO:0000259" key="6">
    <source>
        <dbReference type="Pfam" id="PF00890"/>
    </source>
</evidence>
<proteinExistence type="inferred from homology"/>
<dbReference type="InterPro" id="IPR007867">
    <property type="entry name" value="GMC_OxRtase_C"/>
</dbReference>
<reference evidence="9" key="1">
    <citation type="journal article" date="2019" name="Int. J. Syst. Evol. Microbiol.">
        <title>The Global Catalogue of Microorganisms (GCM) 10K type strain sequencing project: providing services to taxonomists for standard genome sequencing and annotation.</title>
        <authorList>
            <consortium name="The Broad Institute Genomics Platform"/>
            <consortium name="The Broad Institute Genome Sequencing Center for Infectious Disease"/>
            <person name="Wu L."/>
            <person name="Ma J."/>
        </authorList>
    </citation>
    <scope>NUCLEOTIDE SEQUENCE [LARGE SCALE GENOMIC DNA]</scope>
    <source>
        <strain evidence="9">CGMCC 1.10131</strain>
    </source>
</reference>
<feature type="domain" description="Glucose-methanol-choline oxidoreductase C-terminal" evidence="7">
    <location>
        <begin position="380"/>
        <end position="514"/>
    </location>
</feature>
<evidence type="ECO:0000259" key="7">
    <source>
        <dbReference type="Pfam" id="PF05199"/>
    </source>
</evidence>
<dbReference type="EMBL" id="BMDY01000008">
    <property type="protein sequence ID" value="GGB03105.1"/>
    <property type="molecule type" value="Genomic_DNA"/>
</dbReference>
<keyword evidence="4" id="KW-0560">Oxidoreductase</keyword>
<protein>
    <submittedName>
        <fullName evidence="8">GMC family oxidoreductase</fullName>
    </submittedName>
</protein>
<dbReference type="Proteomes" id="UP000651977">
    <property type="component" value="Unassembled WGS sequence"/>
</dbReference>
<feature type="domain" description="FAD-dependent oxidoreductase 2 FAD-binding" evidence="6">
    <location>
        <begin position="31"/>
        <end position="66"/>
    </location>
</feature>
<keyword evidence="2" id="KW-0285">Flavoprotein</keyword>
<gene>
    <name evidence="8" type="ORF">GCM10007414_15560</name>
</gene>
<dbReference type="Gene3D" id="3.50.50.60">
    <property type="entry name" value="FAD/NAD(P)-binding domain"/>
    <property type="match status" value="2"/>
</dbReference>
<name>A0ABQ1HZX6_9ALTE</name>
<keyword evidence="3" id="KW-0274">FAD</keyword>
<dbReference type="InterPro" id="IPR003953">
    <property type="entry name" value="FAD-dep_OxRdtase_2_FAD-bd"/>
</dbReference>
<dbReference type="Pfam" id="PF00732">
    <property type="entry name" value="GMC_oxred_N"/>
    <property type="match status" value="1"/>
</dbReference>
<keyword evidence="9" id="KW-1185">Reference proteome</keyword>
<dbReference type="PANTHER" id="PTHR46056:SF12">
    <property type="entry name" value="LONG-CHAIN-ALCOHOL OXIDASE"/>
    <property type="match status" value="1"/>
</dbReference>
<comment type="caution">
    <text evidence="8">The sequence shown here is derived from an EMBL/GenBank/DDBJ whole genome shotgun (WGS) entry which is preliminary data.</text>
</comment>
<dbReference type="InterPro" id="IPR036188">
    <property type="entry name" value="FAD/NAD-bd_sf"/>
</dbReference>
<evidence type="ECO:0000256" key="1">
    <source>
        <dbReference type="ARBA" id="ARBA00010790"/>
    </source>
</evidence>
<comment type="similarity">
    <text evidence="1">Belongs to the GMC oxidoreductase family.</text>
</comment>
<evidence type="ECO:0000256" key="3">
    <source>
        <dbReference type="ARBA" id="ARBA00022827"/>
    </source>
</evidence>
<organism evidence="8 9">
    <name type="scientific">Agarivorans gilvus</name>
    <dbReference type="NCBI Taxonomy" id="680279"/>
    <lineage>
        <taxon>Bacteria</taxon>
        <taxon>Pseudomonadati</taxon>
        <taxon>Pseudomonadota</taxon>
        <taxon>Gammaproteobacteria</taxon>
        <taxon>Alteromonadales</taxon>
        <taxon>Alteromonadaceae</taxon>
        <taxon>Agarivorans</taxon>
    </lineage>
</organism>
<dbReference type="PANTHER" id="PTHR46056">
    <property type="entry name" value="LONG-CHAIN-ALCOHOL OXIDASE"/>
    <property type="match status" value="1"/>
</dbReference>